<feature type="transmembrane region" description="Helical" evidence="1">
    <location>
        <begin position="39"/>
        <end position="63"/>
    </location>
</feature>
<dbReference type="EMBL" id="PFNL01000032">
    <property type="protein sequence ID" value="PIZ47692.1"/>
    <property type="molecule type" value="Genomic_DNA"/>
</dbReference>
<feature type="transmembrane region" description="Helical" evidence="1">
    <location>
        <begin position="123"/>
        <end position="143"/>
    </location>
</feature>
<sequence>MTNNVMALGMAFLYTVVMTIMLGSLGILTPGLWGSGVLGWYAVFVLSGLIVMTVLTLGFPRIFGKNGPRMVTENPELRFVRRFPVTAGLGLISVTLFVQWIGVCLGQNAYNQGVTWHGWSWPFAGFLVVLLIMHGFAFTYVFVDSSMTQGPVSLQGGQDVH</sequence>
<protein>
    <submittedName>
        <fullName evidence="2">Uncharacterized protein</fullName>
    </submittedName>
</protein>
<feature type="transmembrane region" description="Helical" evidence="1">
    <location>
        <begin position="83"/>
        <end position="103"/>
    </location>
</feature>
<name>A0A2M7TL51_UNCKA</name>
<dbReference type="Proteomes" id="UP000228920">
    <property type="component" value="Unassembled WGS sequence"/>
</dbReference>
<dbReference type="AlphaFoldDB" id="A0A2M7TL51"/>
<evidence type="ECO:0000256" key="1">
    <source>
        <dbReference type="SAM" id="Phobius"/>
    </source>
</evidence>
<keyword evidence="1" id="KW-1133">Transmembrane helix</keyword>
<evidence type="ECO:0000313" key="2">
    <source>
        <dbReference type="EMBL" id="PIZ47692.1"/>
    </source>
</evidence>
<organism evidence="2 3">
    <name type="scientific">candidate division WWE3 bacterium CG_4_10_14_0_2_um_filter_41_14</name>
    <dbReference type="NCBI Taxonomy" id="1975072"/>
    <lineage>
        <taxon>Bacteria</taxon>
        <taxon>Katanobacteria</taxon>
    </lineage>
</organism>
<comment type="caution">
    <text evidence="2">The sequence shown here is derived from an EMBL/GenBank/DDBJ whole genome shotgun (WGS) entry which is preliminary data.</text>
</comment>
<keyword evidence="1" id="KW-0472">Membrane</keyword>
<evidence type="ECO:0000313" key="3">
    <source>
        <dbReference type="Proteomes" id="UP000228920"/>
    </source>
</evidence>
<gene>
    <name evidence="2" type="ORF">COY32_01180</name>
</gene>
<accession>A0A2M7TL51</accession>
<proteinExistence type="predicted"/>
<feature type="transmembrane region" description="Helical" evidence="1">
    <location>
        <begin position="12"/>
        <end position="33"/>
    </location>
</feature>
<reference evidence="3" key="1">
    <citation type="submission" date="2017-09" db="EMBL/GenBank/DDBJ databases">
        <title>Depth-based differentiation of microbial function through sediment-hosted aquifers and enrichment of novel symbionts in the deep terrestrial subsurface.</title>
        <authorList>
            <person name="Probst A.J."/>
            <person name="Ladd B."/>
            <person name="Jarett J.K."/>
            <person name="Geller-Mcgrath D.E."/>
            <person name="Sieber C.M.K."/>
            <person name="Emerson J.B."/>
            <person name="Anantharaman K."/>
            <person name="Thomas B.C."/>
            <person name="Malmstrom R."/>
            <person name="Stieglmeier M."/>
            <person name="Klingl A."/>
            <person name="Woyke T."/>
            <person name="Ryan C.M."/>
            <person name="Banfield J.F."/>
        </authorList>
    </citation>
    <scope>NUCLEOTIDE SEQUENCE [LARGE SCALE GENOMIC DNA]</scope>
</reference>
<keyword evidence="1" id="KW-0812">Transmembrane</keyword>